<dbReference type="InterPro" id="IPR023187">
    <property type="entry name" value="Tscrpt_reg_MarR-type_CS"/>
</dbReference>
<accession>A0A327Z453</accession>
<keyword evidence="3" id="KW-0804">Transcription</keyword>
<proteinExistence type="predicted"/>
<dbReference type="SMART" id="SM00347">
    <property type="entry name" value="HTH_MARR"/>
    <property type="match status" value="1"/>
</dbReference>
<comment type="caution">
    <text evidence="5">The sequence shown here is derived from an EMBL/GenBank/DDBJ whole genome shotgun (WGS) entry which is preliminary data.</text>
</comment>
<evidence type="ECO:0000256" key="1">
    <source>
        <dbReference type="ARBA" id="ARBA00023015"/>
    </source>
</evidence>
<keyword evidence="6" id="KW-1185">Reference proteome</keyword>
<keyword evidence="2 5" id="KW-0238">DNA-binding</keyword>
<protein>
    <submittedName>
        <fullName evidence="5">DNA-binding MarR family transcriptional regulator</fullName>
    </submittedName>
</protein>
<gene>
    <name evidence="5" type="ORF">B0I29_12495</name>
</gene>
<name>A0A327Z453_9ACTN</name>
<dbReference type="Pfam" id="PF12802">
    <property type="entry name" value="MarR_2"/>
    <property type="match status" value="1"/>
</dbReference>
<dbReference type="GO" id="GO:0003700">
    <property type="term" value="F:DNA-binding transcription factor activity"/>
    <property type="evidence" value="ECO:0007669"/>
    <property type="project" value="InterPro"/>
</dbReference>
<keyword evidence="1" id="KW-0805">Transcription regulation</keyword>
<feature type="domain" description="HTH marR-type" evidence="4">
    <location>
        <begin position="7"/>
        <end position="137"/>
    </location>
</feature>
<dbReference type="EMBL" id="QLMJ01000024">
    <property type="protein sequence ID" value="RAK27208.1"/>
    <property type="molecule type" value="Genomic_DNA"/>
</dbReference>
<organism evidence="5 6">
    <name type="scientific">Actinoplanes lutulentus</name>
    <dbReference type="NCBI Taxonomy" id="1287878"/>
    <lineage>
        <taxon>Bacteria</taxon>
        <taxon>Bacillati</taxon>
        <taxon>Actinomycetota</taxon>
        <taxon>Actinomycetes</taxon>
        <taxon>Micromonosporales</taxon>
        <taxon>Micromonosporaceae</taxon>
        <taxon>Actinoplanes</taxon>
    </lineage>
</organism>
<dbReference type="InterPro" id="IPR000835">
    <property type="entry name" value="HTH_MarR-typ"/>
</dbReference>
<evidence type="ECO:0000313" key="5">
    <source>
        <dbReference type="EMBL" id="RAK27208.1"/>
    </source>
</evidence>
<evidence type="ECO:0000313" key="6">
    <source>
        <dbReference type="Proteomes" id="UP000249341"/>
    </source>
</evidence>
<dbReference type="InterPro" id="IPR039422">
    <property type="entry name" value="MarR/SlyA-like"/>
</dbReference>
<dbReference type="InterPro" id="IPR036390">
    <property type="entry name" value="WH_DNA-bd_sf"/>
</dbReference>
<dbReference type="OrthoDB" id="5148120at2"/>
<dbReference type="Proteomes" id="UP000249341">
    <property type="component" value="Unassembled WGS sequence"/>
</dbReference>
<dbReference type="PANTHER" id="PTHR33164:SF57">
    <property type="entry name" value="MARR-FAMILY TRANSCRIPTIONAL REGULATOR"/>
    <property type="match status" value="1"/>
</dbReference>
<reference evidence="5 6" key="1">
    <citation type="submission" date="2018-06" db="EMBL/GenBank/DDBJ databases">
        <title>Genomic Encyclopedia of Type Strains, Phase III (KMG-III): the genomes of soil and plant-associated and newly described type strains.</title>
        <authorList>
            <person name="Whitman W."/>
        </authorList>
    </citation>
    <scope>NUCLEOTIDE SEQUENCE [LARGE SCALE GENOMIC DNA]</scope>
    <source>
        <strain evidence="5 6">CGMCC 4.7090</strain>
    </source>
</reference>
<dbReference type="GO" id="GO:0003677">
    <property type="term" value="F:DNA binding"/>
    <property type="evidence" value="ECO:0007669"/>
    <property type="project" value="UniProtKB-KW"/>
</dbReference>
<evidence type="ECO:0000256" key="3">
    <source>
        <dbReference type="ARBA" id="ARBA00023163"/>
    </source>
</evidence>
<dbReference type="GO" id="GO:0006950">
    <property type="term" value="P:response to stress"/>
    <property type="evidence" value="ECO:0007669"/>
    <property type="project" value="TreeGrafter"/>
</dbReference>
<dbReference type="AlphaFoldDB" id="A0A327Z453"/>
<dbReference type="RefSeq" id="WP_111654140.1">
    <property type="nucleotide sequence ID" value="NZ_JACHWI010000004.1"/>
</dbReference>
<dbReference type="InterPro" id="IPR036388">
    <property type="entry name" value="WH-like_DNA-bd_sf"/>
</dbReference>
<evidence type="ECO:0000259" key="4">
    <source>
        <dbReference type="PROSITE" id="PS50995"/>
    </source>
</evidence>
<dbReference type="PROSITE" id="PS50995">
    <property type="entry name" value="HTH_MARR_2"/>
    <property type="match status" value="1"/>
</dbReference>
<evidence type="ECO:0000256" key="2">
    <source>
        <dbReference type="ARBA" id="ARBA00023125"/>
    </source>
</evidence>
<dbReference type="PANTHER" id="PTHR33164">
    <property type="entry name" value="TRANSCRIPTIONAL REGULATOR, MARR FAMILY"/>
    <property type="match status" value="1"/>
</dbReference>
<dbReference type="PROSITE" id="PS01117">
    <property type="entry name" value="HTH_MARR_1"/>
    <property type="match status" value="1"/>
</dbReference>
<dbReference type="Gene3D" id="1.10.10.10">
    <property type="entry name" value="Winged helix-like DNA-binding domain superfamily/Winged helix DNA-binding domain"/>
    <property type="match status" value="1"/>
</dbReference>
<dbReference type="SUPFAM" id="SSF46785">
    <property type="entry name" value="Winged helix' DNA-binding domain"/>
    <property type="match status" value="1"/>
</dbReference>
<sequence>MENDSGSHRLVAALQELLKAVRLMKQSSVTPVGTVGVLTAIRRSEPLGCHMKDLAAEHALDPSTISRTIGALVRTGLVARAADPDDGRASTLRLTGKGNTALDEVIAHYDQRLAGALSEWSPEEIAAFAASLQRFAQDLITQQSQLGTPSLEAAR</sequence>